<name>A0A8J7W4B1_9FIRM</name>
<gene>
    <name evidence="4" type="ORF">KCX82_20595</name>
</gene>
<reference evidence="4" key="1">
    <citation type="submission" date="2021-04" db="EMBL/GenBank/DDBJ databases">
        <title>Sinoanaerobacter chloroacetimidivorans sp. nov., an obligate anaerobic bacterium isolated from anaerobic sludge.</title>
        <authorList>
            <person name="Bao Y."/>
        </authorList>
    </citation>
    <scope>NUCLEOTIDE SEQUENCE</scope>
    <source>
        <strain evidence="4">BAD-6</strain>
    </source>
</reference>
<dbReference type="Proteomes" id="UP000675664">
    <property type="component" value="Unassembled WGS sequence"/>
</dbReference>
<feature type="signal peptide" evidence="2">
    <location>
        <begin position="1"/>
        <end position="28"/>
    </location>
</feature>
<dbReference type="AlphaFoldDB" id="A0A8J7W4B1"/>
<comment type="caution">
    <text evidence="4">The sequence shown here is derived from an EMBL/GenBank/DDBJ whole genome shotgun (WGS) entry which is preliminary data.</text>
</comment>
<sequence length="1160" mass="120996">MKQIRKRFWSLLLCAVLVLTMLPTAAFAADPMSTPLQEGWAKIAGYISGDTDHSVYYCNGIAVNELSPNENPNIYVTTNLFAYRVMKGTYSAGTYTFNDVGGIGKPSFDSYNAPVSLAIDGGFMGDGNVYVATNNMFASPIKEKIWKFDGTSWTDITYGLGINSPALATDSGNLYAAEKGPSRKLSILWKDSTAWQTLNLSSYIANDLVAVAVPRQNINSEVFVLDSIGKIWRITFSQYQPTTTLDKCTLVATAPSGGGSGLAVTSRTSDNKGFDFFVTDASNKCVQALLHETNGNLPYTTQSWVVMQNGSANAFSAPTGIALDWQHNLYVTDPGKDNGTIFKQHSVPRLSWTAQPGNSINGGTLSQQPSLKLIYSDGYGNKVATGNSVNQVTVTLTSGSGTLFGTQTVTLQNGAATFSNLGVTGPGTYTLTAACGGLSSVSNSFTVTEAIYGISLDKTGIQTFPSQPAGYSAVTPLTVTVTNTGNQATGNLIVALNGTDAGSFTLSKTAINSISTGGSDTFTVAPQDGLSAGTYTASVTVSGSNVSSQTFTVSFTVTDKILVSITAPTTITDVSNGTEKTASALGLPTTVTLVTDEGNVSASVTWDVDGCAYDPSVTTEQTFTVDGTVTLPSGVVNLNSIPLTTNINVSVNAAAFTDKTLAGITAPTAITGVANGTAKTAAALGLPPTVMLVTDEGNVSTSVTWDVASSSYNVSSSSAQTFTVNGTVTLPAGVINPDNVSLSTSISVTVNARSNGGNMGGGTHSTTSTPEYKADVKIGNGSDTTLPVTVDQNSGTASVDFGTGKGLMAGGKTTTVTVPSVPDVDTYTLGIPVSSLSMPKEQGEVVFKTDNGSVTVPSNMLTAVSGVSGSKAQIAIGQGDKSNLSTEIKATIGERPLVKLTLSIDGKQINWSNPNARVAVSIPYTPTAEELKNPESIVIWYIDGSGKAVSVPNGRFNPDTGTVTFFTTHFSNYAVVYNNVSFSDVVTGAWYNKAVSFIAARDITTGTGNGKYSTKAKLTRGEFIVLMMKAYGIAPDGTPKDNFADAGNTYYTDYLAAAKRLGISEGIGNNMFSPGKEITRQEMFTLLYNTLKVIGQLPQGNSGKTLSDFTDAGQIDVWAKETMALLVETGTIGGNAGKLAPLSTTTRAEMAQVLYNLLSK</sequence>
<dbReference type="PROSITE" id="PS51272">
    <property type="entry name" value="SLH"/>
    <property type="match status" value="3"/>
</dbReference>
<proteinExistence type="predicted"/>
<evidence type="ECO:0000313" key="5">
    <source>
        <dbReference type="Proteomes" id="UP000675664"/>
    </source>
</evidence>
<keyword evidence="5" id="KW-1185">Reference proteome</keyword>
<dbReference type="Pfam" id="PF00395">
    <property type="entry name" value="SLH"/>
    <property type="match status" value="3"/>
</dbReference>
<dbReference type="SUPFAM" id="SSF89372">
    <property type="entry name" value="Fucose-specific lectin"/>
    <property type="match status" value="1"/>
</dbReference>
<dbReference type="Gene3D" id="2.40.10.500">
    <property type="match status" value="1"/>
</dbReference>
<evidence type="ECO:0000259" key="3">
    <source>
        <dbReference type="PROSITE" id="PS51272"/>
    </source>
</evidence>
<feature type="domain" description="SLH" evidence="3">
    <location>
        <begin position="1106"/>
        <end position="1160"/>
    </location>
</feature>
<reference evidence="4" key="2">
    <citation type="submission" date="2021-04" db="EMBL/GenBank/DDBJ databases">
        <authorList>
            <person name="Liu J."/>
        </authorList>
    </citation>
    <scope>NUCLEOTIDE SEQUENCE</scope>
    <source>
        <strain evidence="4">BAD-6</strain>
    </source>
</reference>
<dbReference type="RefSeq" id="WP_227020388.1">
    <property type="nucleotide sequence ID" value="NZ_JAGSND010000024.1"/>
</dbReference>
<accession>A0A8J7W4B1</accession>
<dbReference type="InterPro" id="IPR001119">
    <property type="entry name" value="SLH_dom"/>
</dbReference>
<dbReference type="EMBL" id="JAGSND010000024">
    <property type="protein sequence ID" value="MBR0600274.1"/>
    <property type="molecule type" value="Genomic_DNA"/>
</dbReference>
<evidence type="ECO:0000256" key="1">
    <source>
        <dbReference type="ARBA" id="ARBA00022737"/>
    </source>
</evidence>
<evidence type="ECO:0000313" key="4">
    <source>
        <dbReference type="EMBL" id="MBR0600274.1"/>
    </source>
</evidence>
<feature type="domain" description="SLH" evidence="3">
    <location>
        <begin position="1042"/>
        <end position="1101"/>
    </location>
</feature>
<feature type="chain" id="PRO_5035232838" evidence="2">
    <location>
        <begin position="29"/>
        <end position="1160"/>
    </location>
</feature>
<evidence type="ECO:0000256" key="2">
    <source>
        <dbReference type="SAM" id="SignalP"/>
    </source>
</evidence>
<organism evidence="4 5">
    <name type="scientific">Sinanaerobacter chloroacetimidivorans</name>
    <dbReference type="NCBI Taxonomy" id="2818044"/>
    <lineage>
        <taxon>Bacteria</taxon>
        <taxon>Bacillati</taxon>
        <taxon>Bacillota</taxon>
        <taxon>Clostridia</taxon>
        <taxon>Peptostreptococcales</taxon>
        <taxon>Anaerovoracaceae</taxon>
        <taxon>Sinanaerobacter</taxon>
    </lineage>
</organism>
<protein>
    <submittedName>
        <fullName evidence="4">S-layer homology domain-containing protein</fullName>
    </submittedName>
</protein>
<keyword evidence="1" id="KW-0677">Repeat</keyword>
<feature type="domain" description="SLH" evidence="3">
    <location>
        <begin position="978"/>
        <end position="1041"/>
    </location>
</feature>
<keyword evidence="2" id="KW-0732">Signal</keyword>